<feature type="coiled-coil region" evidence="1">
    <location>
        <begin position="36"/>
        <end position="63"/>
    </location>
</feature>
<evidence type="ECO:0000313" key="2">
    <source>
        <dbReference type="EMBL" id="ADL53463.1"/>
    </source>
</evidence>
<dbReference type="STRING" id="573061.Clocel_3793"/>
<dbReference type="InterPro" id="IPR007060">
    <property type="entry name" value="FtsL/DivIC"/>
</dbReference>
<name>D9SXG0_CLOC7</name>
<dbReference type="EMBL" id="CP002160">
    <property type="protein sequence ID" value="ADL53463.1"/>
    <property type="molecule type" value="Genomic_DNA"/>
</dbReference>
<evidence type="ECO:0000313" key="3">
    <source>
        <dbReference type="Proteomes" id="UP000002730"/>
    </source>
</evidence>
<dbReference type="Proteomes" id="UP000002730">
    <property type="component" value="Chromosome"/>
</dbReference>
<keyword evidence="3" id="KW-1185">Reference proteome</keyword>
<accession>D9SXG0</accession>
<dbReference type="eggNOG" id="COG2919">
    <property type="taxonomic scope" value="Bacteria"/>
</dbReference>
<proteinExistence type="predicted"/>
<protein>
    <submittedName>
        <fullName evidence="2">Septum formation initiator</fullName>
    </submittedName>
</protein>
<dbReference type="OrthoDB" id="9815382at2"/>
<evidence type="ECO:0000256" key="1">
    <source>
        <dbReference type="SAM" id="Coils"/>
    </source>
</evidence>
<reference evidence="2 3" key="1">
    <citation type="submission" date="2010-08" db="EMBL/GenBank/DDBJ databases">
        <title>Complete sequence of Clostridium cellulovorans 743B.</title>
        <authorList>
            <consortium name="US DOE Joint Genome Institute"/>
            <person name="Lucas S."/>
            <person name="Copeland A."/>
            <person name="Lapidus A."/>
            <person name="Cheng J.-F."/>
            <person name="Bruce D."/>
            <person name="Goodwin L."/>
            <person name="Pitluck S."/>
            <person name="Chertkov O."/>
            <person name="Detter J.C."/>
            <person name="Han C."/>
            <person name="Tapia R."/>
            <person name="Land M."/>
            <person name="Hauser L."/>
            <person name="Chang Y.-J."/>
            <person name="Jeffries C."/>
            <person name="Kyrpides N."/>
            <person name="Ivanova N."/>
            <person name="Mikhailova N."/>
            <person name="Hemme C.L."/>
            <person name="Woyke T."/>
        </authorList>
    </citation>
    <scope>NUCLEOTIDE SEQUENCE [LARGE SCALE GENOMIC DNA]</scope>
    <source>
        <strain evidence="3">ATCC 35296 / DSM 3052 / OCM 3 / 743B</strain>
    </source>
</reference>
<dbReference type="KEGG" id="ccb:Clocel_3793"/>
<keyword evidence="1" id="KW-0175">Coiled coil</keyword>
<sequence length="89" mass="10468">MKKFKLRKLLFAIFTVYICFMLVHQVTTFIRINKDMKEIKSQLQVETEENEKLQDEVNMSSSDLFIEKKARENSDLIKNGEIPVVDGNK</sequence>
<dbReference type="Pfam" id="PF04977">
    <property type="entry name" value="DivIC"/>
    <property type="match status" value="1"/>
</dbReference>
<dbReference type="HOGENOM" id="CLU_134863_4_4_9"/>
<dbReference type="AlphaFoldDB" id="D9SXG0"/>
<dbReference type="RefSeq" id="WP_010073803.1">
    <property type="nucleotide sequence ID" value="NC_014393.1"/>
</dbReference>
<organism evidence="2 3">
    <name type="scientific">Clostridium cellulovorans (strain ATCC 35296 / DSM 3052 / OCM 3 / 743B)</name>
    <dbReference type="NCBI Taxonomy" id="573061"/>
    <lineage>
        <taxon>Bacteria</taxon>
        <taxon>Bacillati</taxon>
        <taxon>Bacillota</taxon>
        <taxon>Clostridia</taxon>
        <taxon>Eubacteriales</taxon>
        <taxon>Clostridiaceae</taxon>
        <taxon>Clostridium</taxon>
    </lineage>
</organism>
<gene>
    <name evidence="2" type="ordered locus">Clocel_3793</name>
</gene>